<proteinExistence type="predicted"/>
<evidence type="ECO:0000313" key="2">
    <source>
        <dbReference type="Proteomes" id="UP001597405"/>
    </source>
</evidence>
<evidence type="ECO:0000313" key="1">
    <source>
        <dbReference type="EMBL" id="MFD1984039.1"/>
    </source>
</evidence>
<accession>A0ABW4UAY3</accession>
<dbReference type="RefSeq" id="WP_379099447.1">
    <property type="nucleotide sequence ID" value="NZ_JBHUGZ010000010.1"/>
</dbReference>
<protein>
    <submittedName>
        <fullName evidence="1">Uncharacterized protein</fullName>
    </submittedName>
</protein>
<dbReference type="EMBL" id="JBHUGZ010000010">
    <property type="protein sequence ID" value="MFD1984039.1"/>
    <property type="molecule type" value="Genomic_DNA"/>
</dbReference>
<keyword evidence="2" id="KW-1185">Reference proteome</keyword>
<reference evidence="2" key="1">
    <citation type="journal article" date="2019" name="Int. J. Syst. Evol. Microbiol.">
        <title>The Global Catalogue of Microorganisms (GCM) 10K type strain sequencing project: providing services to taxonomists for standard genome sequencing and annotation.</title>
        <authorList>
            <consortium name="The Broad Institute Genomics Platform"/>
            <consortium name="The Broad Institute Genome Sequencing Center for Infectious Disease"/>
            <person name="Wu L."/>
            <person name="Ma J."/>
        </authorList>
    </citation>
    <scope>NUCLEOTIDE SEQUENCE [LARGE SCALE GENOMIC DNA]</scope>
    <source>
        <strain evidence="2">CGMCC 1.16225</strain>
    </source>
</reference>
<dbReference type="Proteomes" id="UP001597405">
    <property type="component" value="Unassembled WGS sequence"/>
</dbReference>
<comment type="caution">
    <text evidence="1">The sequence shown here is derived from an EMBL/GenBank/DDBJ whole genome shotgun (WGS) entry which is preliminary data.</text>
</comment>
<name>A0ABW4UAY3_9HYPH</name>
<sequence length="51" mass="5211">MPFVAHVGSSVASGKNAEPIRTIQKICVIMREGLHEGGAVELGGGGFTFPG</sequence>
<organism evidence="1 2">
    <name type="scientific">Mesorhizobium newzealandense</name>
    <dbReference type="NCBI Taxonomy" id="1300302"/>
    <lineage>
        <taxon>Bacteria</taxon>
        <taxon>Pseudomonadati</taxon>
        <taxon>Pseudomonadota</taxon>
        <taxon>Alphaproteobacteria</taxon>
        <taxon>Hyphomicrobiales</taxon>
        <taxon>Phyllobacteriaceae</taxon>
        <taxon>Mesorhizobium</taxon>
    </lineage>
</organism>
<gene>
    <name evidence="1" type="ORF">ACFSOZ_15390</name>
</gene>